<gene>
    <name evidence="2" type="ORF">KIW84_030194</name>
</gene>
<comment type="caution">
    <text evidence="2">The sequence shown here is derived from an EMBL/GenBank/DDBJ whole genome shotgun (WGS) entry which is preliminary data.</text>
</comment>
<evidence type="ECO:0000313" key="3">
    <source>
        <dbReference type="Proteomes" id="UP001058974"/>
    </source>
</evidence>
<accession>A0A9D5AYK7</accession>
<evidence type="ECO:0000259" key="1">
    <source>
        <dbReference type="Pfam" id="PF03078"/>
    </source>
</evidence>
<name>A0A9D5AYK7_PEA</name>
<feature type="domain" description="Arabidopsis retrotransposon Orf1 C-terminal" evidence="1">
    <location>
        <begin position="13"/>
        <end position="124"/>
    </location>
</feature>
<protein>
    <recommendedName>
        <fullName evidence="1">Arabidopsis retrotransposon Orf1 C-terminal domain-containing protein</fullName>
    </recommendedName>
</protein>
<keyword evidence="3" id="KW-1185">Reference proteome</keyword>
<evidence type="ECO:0000313" key="2">
    <source>
        <dbReference type="EMBL" id="KAI5423876.1"/>
    </source>
</evidence>
<dbReference type="EMBL" id="JAMSHJ010000003">
    <property type="protein sequence ID" value="KAI5423876.1"/>
    <property type="molecule type" value="Genomic_DNA"/>
</dbReference>
<dbReference type="AlphaFoldDB" id="A0A9D5AYK7"/>
<dbReference type="Pfam" id="PF03078">
    <property type="entry name" value="ATHILA"/>
    <property type="match status" value="1"/>
</dbReference>
<proteinExistence type="predicted"/>
<dbReference type="Gramene" id="Psat03G0019400-T1">
    <property type="protein sequence ID" value="KAI5423876.1"/>
    <property type="gene ID" value="KIW84_030194"/>
</dbReference>
<reference evidence="2 3" key="1">
    <citation type="journal article" date="2022" name="Nat. Genet.">
        <title>Improved pea reference genome and pan-genome highlight genomic features and evolutionary characteristics.</title>
        <authorList>
            <person name="Yang T."/>
            <person name="Liu R."/>
            <person name="Luo Y."/>
            <person name="Hu S."/>
            <person name="Wang D."/>
            <person name="Wang C."/>
            <person name="Pandey M.K."/>
            <person name="Ge S."/>
            <person name="Xu Q."/>
            <person name="Li N."/>
            <person name="Li G."/>
            <person name="Huang Y."/>
            <person name="Saxena R.K."/>
            <person name="Ji Y."/>
            <person name="Li M."/>
            <person name="Yan X."/>
            <person name="He Y."/>
            <person name="Liu Y."/>
            <person name="Wang X."/>
            <person name="Xiang C."/>
            <person name="Varshney R.K."/>
            <person name="Ding H."/>
            <person name="Gao S."/>
            <person name="Zong X."/>
        </authorList>
    </citation>
    <scope>NUCLEOTIDE SEQUENCE [LARGE SCALE GENOMIC DNA]</scope>
    <source>
        <strain evidence="2 3">cv. Zhongwan 6</strain>
    </source>
</reference>
<dbReference type="InterPro" id="IPR004312">
    <property type="entry name" value="ATHILA_Orf1_C"/>
</dbReference>
<dbReference type="Proteomes" id="UP001058974">
    <property type="component" value="Chromosome 3"/>
</dbReference>
<organism evidence="2 3">
    <name type="scientific">Pisum sativum</name>
    <name type="common">Garden pea</name>
    <name type="synonym">Lathyrus oleraceus</name>
    <dbReference type="NCBI Taxonomy" id="3888"/>
    <lineage>
        <taxon>Eukaryota</taxon>
        <taxon>Viridiplantae</taxon>
        <taxon>Streptophyta</taxon>
        <taxon>Embryophyta</taxon>
        <taxon>Tracheophyta</taxon>
        <taxon>Spermatophyta</taxon>
        <taxon>Magnoliopsida</taxon>
        <taxon>eudicotyledons</taxon>
        <taxon>Gunneridae</taxon>
        <taxon>Pentapetalae</taxon>
        <taxon>rosids</taxon>
        <taxon>fabids</taxon>
        <taxon>Fabales</taxon>
        <taxon>Fabaceae</taxon>
        <taxon>Papilionoideae</taxon>
        <taxon>50 kb inversion clade</taxon>
        <taxon>NPAAA clade</taxon>
        <taxon>Hologalegina</taxon>
        <taxon>IRL clade</taxon>
        <taxon>Fabeae</taxon>
        <taxon>Lathyrus</taxon>
    </lineage>
</organism>
<sequence length="214" mass="24091">MSGKTIIDWEGLKATAIQKPVIRYLHRILASTIFGQENTGNVNSKDIFLIYYALSGTKVNPTPFLLAHFQSTYARTGGPIYVGGLITSITLALNLGTELATLEPLETPFADLDYCHSMRLIKNKPDGKYSLMISSREVRGVTLPYIARINMHIIGTSSGYQPREEYDYPAMRTTLDDVLSKLIHWNDVEADHDVLLRNIQMQQAKMRASIDQIR</sequence>